<keyword evidence="2" id="KW-1133">Transmembrane helix</keyword>
<evidence type="ECO:0000313" key="3">
    <source>
        <dbReference type="EMBL" id="CAF4378501.1"/>
    </source>
</evidence>
<comment type="caution">
    <text evidence="3">The sequence shown here is derived from an EMBL/GenBank/DDBJ whole genome shotgun (WGS) entry which is preliminary data.</text>
</comment>
<evidence type="ECO:0000256" key="2">
    <source>
        <dbReference type="SAM" id="Phobius"/>
    </source>
</evidence>
<reference evidence="3" key="1">
    <citation type="submission" date="2021-02" db="EMBL/GenBank/DDBJ databases">
        <authorList>
            <person name="Nowell W R."/>
        </authorList>
    </citation>
    <scope>NUCLEOTIDE SEQUENCE</scope>
</reference>
<organism evidence="3 4">
    <name type="scientific">Adineta steineri</name>
    <dbReference type="NCBI Taxonomy" id="433720"/>
    <lineage>
        <taxon>Eukaryota</taxon>
        <taxon>Metazoa</taxon>
        <taxon>Spiralia</taxon>
        <taxon>Gnathifera</taxon>
        <taxon>Rotifera</taxon>
        <taxon>Eurotatoria</taxon>
        <taxon>Bdelloidea</taxon>
        <taxon>Adinetida</taxon>
        <taxon>Adinetidae</taxon>
        <taxon>Adineta</taxon>
    </lineage>
</organism>
<feature type="non-terminal residue" evidence="3">
    <location>
        <position position="1"/>
    </location>
</feature>
<accession>A0A820MSY4</accession>
<feature type="transmembrane region" description="Helical" evidence="2">
    <location>
        <begin position="76"/>
        <end position="102"/>
    </location>
</feature>
<keyword evidence="2" id="KW-0472">Membrane</keyword>
<evidence type="ECO:0000313" key="4">
    <source>
        <dbReference type="Proteomes" id="UP000663844"/>
    </source>
</evidence>
<name>A0A820MSY4_9BILA</name>
<sequence>GGLAIVFDWICPKIVHFVFIVYRYRKRHINTIQPTDLAGNGTIEHINTNTQTSPSNSELTTTNTTTPTNVVRSTRYYLKIILICVLILCIITSLIVFSIVIAQQSKNQGRSTRTLFL</sequence>
<proteinExistence type="predicted"/>
<evidence type="ECO:0000256" key="1">
    <source>
        <dbReference type="SAM" id="MobiDB-lite"/>
    </source>
</evidence>
<feature type="compositionally biased region" description="Low complexity" evidence="1">
    <location>
        <begin position="52"/>
        <end position="65"/>
    </location>
</feature>
<feature type="region of interest" description="Disordered" evidence="1">
    <location>
        <begin position="43"/>
        <end position="65"/>
    </location>
</feature>
<dbReference type="AlphaFoldDB" id="A0A820MSY4"/>
<keyword evidence="2" id="KW-0812">Transmembrane</keyword>
<gene>
    <name evidence="3" type="ORF">OXD698_LOCUS50238</name>
</gene>
<dbReference type="EMBL" id="CAJOAZ010023766">
    <property type="protein sequence ID" value="CAF4378501.1"/>
    <property type="molecule type" value="Genomic_DNA"/>
</dbReference>
<protein>
    <submittedName>
        <fullName evidence="3">Uncharacterized protein</fullName>
    </submittedName>
</protein>
<dbReference type="Proteomes" id="UP000663844">
    <property type="component" value="Unassembled WGS sequence"/>
</dbReference>